<dbReference type="AlphaFoldDB" id="A0AAE1E074"/>
<dbReference type="Proteomes" id="UP001283361">
    <property type="component" value="Unassembled WGS sequence"/>
</dbReference>
<dbReference type="EMBL" id="JAWDGP010001658">
    <property type="protein sequence ID" value="KAK3789496.1"/>
    <property type="molecule type" value="Genomic_DNA"/>
</dbReference>
<organism evidence="2 3">
    <name type="scientific">Elysia crispata</name>
    <name type="common">lettuce slug</name>
    <dbReference type="NCBI Taxonomy" id="231223"/>
    <lineage>
        <taxon>Eukaryota</taxon>
        <taxon>Metazoa</taxon>
        <taxon>Spiralia</taxon>
        <taxon>Lophotrochozoa</taxon>
        <taxon>Mollusca</taxon>
        <taxon>Gastropoda</taxon>
        <taxon>Heterobranchia</taxon>
        <taxon>Euthyneura</taxon>
        <taxon>Panpulmonata</taxon>
        <taxon>Sacoglossa</taxon>
        <taxon>Placobranchoidea</taxon>
        <taxon>Plakobranchidae</taxon>
        <taxon>Elysia</taxon>
    </lineage>
</organism>
<comment type="caution">
    <text evidence="2">The sequence shown here is derived from an EMBL/GenBank/DDBJ whole genome shotgun (WGS) entry which is preliminary data.</text>
</comment>
<reference evidence="2" key="1">
    <citation type="journal article" date="2023" name="G3 (Bethesda)">
        <title>A reference genome for the long-term kleptoplast-retaining sea slug Elysia crispata morphotype clarki.</title>
        <authorList>
            <person name="Eastman K.E."/>
            <person name="Pendleton A.L."/>
            <person name="Shaikh M.A."/>
            <person name="Suttiyut T."/>
            <person name="Ogas R."/>
            <person name="Tomko P."/>
            <person name="Gavelis G."/>
            <person name="Widhalm J.R."/>
            <person name="Wisecaver J.H."/>
        </authorList>
    </citation>
    <scope>NUCLEOTIDE SEQUENCE</scope>
    <source>
        <strain evidence="2">ECLA1</strain>
    </source>
</reference>
<evidence type="ECO:0000313" key="2">
    <source>
        <dbReference type="EMBL" id="KAK3789496.1"/>
    </source>
</evidence>
<protein>
    <submittedName>
        <fullName evidence="2">Uncharacterized protein</fullName>
    </submittedName>
</protein>
<name>A0AAE1E074_9GAST</name>
<sequence length="77" mass="8469">MHTQLSTHRSQPVSNCSHLVCLSSCERQDLVQLNRDLAVQLKNEFGGRSTRGSPSKEFGNKHVLLSSGRSSSSLEKS</sequence>
<proteinExistence type="predicted"/>
<feature type="region of interest" description="Disordered" evidence="1">
    <location>
        <begin position="45"/>
        <end position="77"/>
    </location>
</feature>
<gene>
    <name evidence="2" type="ORF">RRG08_004568</name>
</gene>
<accession>A0AAE1E074</accession>
<evidence type="ECO:0000256" key="1">
    <source>
        <dbReference type="SAM" id="MobiDB-lite"/>
    </source>
</evidence>
<evidence type="ECO:0000313" key="3">
    <source>
        <dbReference type="Proteomes" id="UP001283361"/>
    </source>
</evidence>
<keyword evidence="3" id="KW-1185">Reference proteome</keyword>
<feature type="compositionally biased region" description="Low complexity" evidence="1">
    <location>
        <begin position="64"/>
        <end position="77"/>
    </location>
</feature>